<feature type="non-terminal residue" evidence="1">
    <location>
        <position position="51"/>
    </location>
</feature>
<sequence>MYKSGLLSVVALAGLASIASADIVTVDAKAAIFDAGRDTPTLDGLLAPGIA</sequence>
<evidence type="ECO:0000313" key="1">
    <source>
        <dbReference type="EMBL" id="VAX39894.1"/>
    </source>
</evidence>
<protein>
    <submittedName>
        <fullName evidence="1">Uncharacterized protein</fullName>
    </submittedName>
</protein>
<proteinExistence type="predicted"/>
<accession>A0A3B1DUU9</accession>
<dbReference type="AlphaFoldDB" id="A0A3B1DUU9"/>
<organism evidence="1">
    <name type="scientific">hydrothermal vent metagenome</name>
    <dbReference type="NCBI Taxonomy" id="652676"/>
    <lineage>
        <taxon>unclassified sequences</taxon>
        <taxon>metagenomes</taxon>
        <taxon>ecological metagenomes</taxon>
    </lineage>
</organism>
<name>A0A3B1DUU9_9ZZZZ</name>
<reference evidence="1" key="1">
    <citation type="submission" date="2018-06" db="EMBL/GenBank/DDBJ databases">
        <authorList>
            <person name="Zhirakovskaya E."/>
        </authorList>
    </citation>
    <scope>NUCLEOTIDE SEQUENCE</scope>
</reference>
<dbReference type="EMBL" id="UOGK01000300">
    <property type="protein sequence ID" value="VAX39894.1"/>
    <property type="molecule type" value="Genomic_DNA"/>
</dbReference>
<gene>
    <name evidence="1" type="ORF">MNBD_PLANCTO03-2126</name>
</gene>